<dbReference type="RefSeq" id="WP_068900993.1">
    <property type="nucleotide sequence ID" value="NZ_JBHUIF010000013.1"/>
</dbReference>
<sequence length="787" mass="88191">MKCIHPGKNLWLIFFIIFSFTGCFSGDDEGTTTRTSIDNDLKEKVEIKLNKSVIEIENEAGGESTLTVVLTSKPPGKVVLDVVSDNLNEVMVSSPQLTFSTTNWRKKQSVTLTAINDNKLGNGTANVKVSVNTNLSVLPSDLPVQKVVEVTIKDDDQADFLLSKTTMTIPESSGTWEFNTILMAQPKTNVIFDISSDDQAEAIVSPSQITFTPSNWDLPQPIVVQGVDDTHQSQDSVEIRVSVNNESDQDFMGMQSKSVMVILRDNDNKQPTEIAVDPSEPPGELVVTLDNHDHYFHLYKVSHRGPNFEVVRFGEDGSKEPITPGKVRTYTGYSPTAPDTVIAATLRPDGDLRYHLFRGASGDDEFGVPISTGEENDYDPNRETNVTYWDKMPPAPEHKTEPMGTLTPPSELRFYSADVSFFIHAPDYEQKGFKKVETIIEKAETSLNFTDVIYVRDIHMQHPIDKIVIHRGWPEDFVKGTHKRLNAIFPDNITKHFDNIKKSGGGLAGVCSNWSTSGMNKLGEFWHVYRHEVGHNHGSTHFVGGSPEGRSVMSGNHVKLSIISGPEQEKMQKCQKRRFKSYRDGVAPPHPYPPNARYDKVKIDKDTSEIEIDVLANDTDANGNNIAILDFDTQSKNGTIRFEPAADEASRDKLIYQVNKVFENGERDQFNYRIVDEHGYLGKGTVRIIDSAAVIDVDTQKKLNNIGANKDKMADIYKVFTQINFTTKDGHWVKFINLPSPVQEGRMFTLQVKSTASVRLRFNGKTRLFYKGQTVTGEFRNGKWELN</sequence>
<dbReference type="OrthoDB" id="8612880at2"/>
<organism evidence="2 3">
    <name type="scientific">Veronia pacifica</name>
    <dbReference type="NCBI Taxonomy" id="1080227"/>
    <lineage>
        <taxon>Bacteria</taxon>
        <taxon>Pseudomonadati</taxon>
        <taxon>Pseudomonadota</taxon>
        <taxon>Gammaproteobacteria</taxon>
        <taxon>Vibrionales</taxon>
        <taxon>Vibrionaceae</taxon>
        <taxon>Veronia</taxon>
    </lineage>
</organism>
<dbReference type="Gene3D" id="2.60.120.1230">
    <property type="match status" value="1"/>
</dbReference>
<evidence type="ECO:0000313" key="2">
    <source>
        <dbReference type="EMBL" id="ODA33976.1"/>
    </source>
</evidence>
<keyword evidence="3" id="KW-1185">Reference proteome</keyword>
<accession>A0A1C3EL62</accession>
<dbReference type="EMBL" id="LYBM01000011">
    <property type="protein sequence ID" value="ODA33976.1"/>
    <property type="molecule type" value="Genomic_DNA"/>
</dbReference>
<evidence type="ECO:0000313" key="3">
    <source>
        <dbReference type="Proteomes" id="UP000094936"/>
    </source>
</evidence>
<dbReference type="SUPFAM" id="SSF55486">
    <property type="entry name" value="Metalloproteases ('zincins'), catalytic domain"/>
    <property type="match status" value="1"/>
</dbReference>
<evidence type="ECO:0008006" key="4">
    <source>
        <dbReference type="Google" id="ProtNLM"/>
    </source>
</evidence>
<dbReference type="STRING" id="1080227.A8L45_07970"/>
<evidence type="ECO:0000256" key="1">
    <source>
        <dbReference type="SAM" id="SignalP"/>
    </source>
</evidence>
<dbReference type="AlphaFoldDB" id="A0A1C3EL62"/>
<keyword evidence="1" id="KW-0732">Signal</keyword>
<comment type="caution">
    <text evidence="2">The sequence shown here is derived from an EMBL/GenBank/DDBJ whole genome shotgun (WGS) entry which is preliminary data.</text>
</comment>
<gene>
    <name evidence="2" type="ORF">A8L45_07970</name>
</gene>
<proteinExistence type="predicted"/>
<protein>
    <recommendedName>
        <fullName evidence="4">Peptidase M66 domain-containing protein</fullName>
    </recommendedName>
</protein>
<dbReference type="PROSITE" id="PS51257">
    <property type="entry name" value="PROKAR_LIPOPROTEIN"/>
    <property type="match status" value="1"/>
</dbReference>
<dbReference type="Proteomes" id="UP000094936">
    <property type="component" value="Unassembled WGS sequence"/>
</dbReference>
<feature type="chain" id="PRO_5008673185" description="Peptidase M66 domain-containing protein" evidence="1">
    <location>
        <begin position="26"/>
        <end position="787"/>
    </location>
</feature>
<name>A0A1C3EL62_9GAMM</name>
<dbReference type="Pfam" id="PF17963">
    <property type="entry name" value="Big_9"/>
    <property type="match status" value="1"/>
</dbReference>
<feature type="signal peptide" evidence="1">
    <location>
        <begin position="1"/>
        <end position="25"/>
    </location>
</feature>
<reference evidence="2 3" key="1">
    <citation type="submission" date="2016-05" db="EMBL/GenBank/DDBJ databases">
        <title>Genomic Taxonomy of the Vibrionaceae.</title>
        <authorList>
            <person name="Gomez-Gil B."/>
            <person name="Enciso-Ibarra J."/>
        </authorList>
    </citation>
    <scope>NUCLEOTIDE SEQUENCE [LARGE SCALE GENOMIC DNA]</scope>
    <source>
        <strain evidence="2 3">CAIM 1920</strain>
    </source>
</reference>